<dbReference type="PROSITE" id="PS51161">
    <property type="entry name" value="ATP_CONE"/>
    <property type="match status" value="2"/>
</dbReference>
<comment type="catalytic activity">
    <reaction evidence="8 10">
        <text>a 2'-deoxyribonucleoside 5'-diphosphate + [thioredoxin]-disulfide + H2O = a ribonucleoside 5'-diphosphate + [thioredoxin]-dithiol</text>
        <dbReference type="Rhea" id="RHEA:23252"/>
        <dbReference type="Rhea" id="RHEA-COMP:10698"/>
        <dbReference type="Rhea" id="RHEA-COMP:10700"/>
        <dbReference type="ChEBI" id="CHEBI:15377"/>
        <dbReference type="ChEBI" id="CHEBI:29950"/>
        <dbReference type="ChEBI" id="CHEBI:50058"/>
        <dbReference type="ChEBI" id="CHEBI:57930"/>
        <dbReference type="ChEBI" id="CHEBI:73316"/>
        <dbReference type="EC" id="1.17.4.1"/>
    </reaction>
</comment>
<dbReference type="PANTHER" id="PTHR11573:SF6">
    <property type="entry name" value="RIBONUCLEOSIDE-DIPHOSPHATE REDUCTASE LARGE SUBUNIT"/>
    <property type="match status" value="1"/>
</dbReference>
<dbReference type="InterPro" id="IPR039718">
    <property type="entry name" value="Rrm1"/>
</dbReference>
<feature type="domain" description="ATP-cone" evidence="11">
    <location>
        <begin position="22"/>
        <end position="122"/>
    </location>
</feature>
<dbReference type="EMBL" id="JBHLZU010000007">
    <property type="protein sequence ID" value="MFB9904004.1"/>
    <property type="molecule type" value="Genomic_DNA"/>
</dbReference>
<dbReference type="Pfam" id="PF00317">
    <property type="entry name" value="Ribonuc_red_lgN"/>
    <property type="match status" value="1"/>
</dbReference>
<dbReference type="CDD" id="cd01679">
    <property type="entry name" value="RNR_I"/>
    <property type="match status" value="1"/>
</dbReference>
<dbReference type="InterPro" id="IPR013509">
    <property type="entry name" value="RNR_lsu_N"/>
</dbReference>
<accession>A0ABV5ZWG6</accession>
<evidence type="ECO:0000256" key="7">
    <source>
        <dbReference type="ARBA" id="ARBA00023116"/>
    </source>
</evidence>
<evidence type="ECO:0000256" key="2">
    <source>
        <dbReference type="ARBA" id="ARBA00012274"/>
    </source>
</evidence>
<dbReference type="Gene3D" id="3.20.70.20">
    <property type="match status" value="1"/>
</dbReference>
<comment type="caution">
    <text evidence="12">The sequence shown here is derived from an EMBL/GenBank/DDBJ whole genome shotgun (WGS) entry which is preliminary data.</text>
</comment>
<evidence type="ECO:0000259" key="11">
    <source>
        <dbReference type="PROSITE" id="PS51161"/>
    </source>
</evidence>
<evidence type="ECO:0000256" key="6">
    <source>
        <dbReference type="ARBA" id="ARBA00023002"/>
    </source>
</evidence>
<dbReference type="Proteomes" id="UP001589693">
    <property type="component" value="Unassembled WGS sequence"/>
</dbReference>
<dbReference type="PRINTS" id="PR01183">
    <property type="entry name" value="RIBORDTASEM1"/>
</dbReference>
<comment type="similarity">
    <text evidence="1 10">Belongs to the ribonucleoside diphosphate reductase large chain family.</text>
</comment>
<dbReference type="InterPro" id="IPR005144">
    <property type="entry name" value="ATP-cone_dom"/>
</dbReference>
<evidence type="ECO:0000256" key="9">
    <source>
        <dbReference type="PROSITE-ProRule" id="PRU00492"/>
    </source>
</evidence>
<dbReference type="PANTHER" id="PTHR11573">
    <property type="entry name" value="RIBONUCLEOSIDE-DIPHOSPHATE REDUCTASE LARGE CHAIN"/>
    <property type="match status" value="1"/>
</dbReference>
<reference evidence="12 13" key="1">
    <citation type="submission" date="2024-09" db="EMBL/GenBank/DDBJ databases">
        <authorList>
            <person name="Sun Q."/>
            <person name="Mori K."/>
        </authorList>
    </citation>
    <scope>NUCLEOTIDE SEQUENCE [LARGE SCALE GENOMIC DNA]</scope>
    <source>
        <strain evidence="12 13">TBRC 7907</strain>
    </source>
</reference>
<keyword evidence="3" id="KW-0021">Allosteric enzyme</keyword>
<evidence type="ECO:0000313" key="13">
    <source>
        <dbReference type="Proteomes" id="UP001589693"/>
    </source>
</evidence>
<organism evidence="12 13">
    <name type="scientific">Allokutzneria oryzae</name>
    <dbReference type="NCBI Taxonomy" id="1378989"/>
    <lineage>
        <taxon>Bacteria</taxon>
        <taxon>Bacillati</taxon>
        <taxon>Actinomycetota</taxon>
        <taxon>Actinomycetes</taxon>
        <taxon>Pseudonocardiales</taxon>
        <taxon>Pseudonocardiaceae</taxon>
        <taxon>Allokutzneria</taxon>
    </lineage>
</organism>
<evidence type="ECO:0000256" key="8">
    <source>
        <dbReference type="ARBA" id="ARBA00047754"/>
    </source>
</evidence>
<dbReference type="RefSeq" id="WP_377851165.1">
    <property type="nucleotide sequence ID" value="NZ_JBHLZU010000007.1"/>
</dbReference>
<dbReference type="EC" id="1.17.4.1" evidence="2 10"/>
<evidence type="ECO:0000313" key="12">
    <source>
        <dbReference type="EMBL" id="MFB9904004.1"/>
    </source>
</evidence>
<name>A0ABV5ZWG6_9PSEU</name>
<dbReference type="Pfam" id="PF02867">
    <property type="entry name" value="Ribonuc_red_lgC"/>
    <property type="match status" value="1"/>
</dbReference>
<evidence type="ECO:0000256" key="3">
    <source>
        <dbReference type="ARBA" id="ARBA00022533"/>
    </source>
</evidence>
<keyword evidence="7 10" id="KW-0215">Deoxyribonucleotide synthesis</keyword>
<comment type="function">
    <text evidence="10">Provides the precursors necessary for DNA synthesis. Catalyzes the biosynthesis of deoxyribonucleotides from the corresponding ribonucleotides.</text>
</comment>
<gene>
    <name evidence="12" type="ORF">ACFFQA_08635</name>
</gene>
<dbReference type="InterPro" id="IPR000788">
    <property type="entry name" value="RNR_lg_C"/>
</dbReference>
<evidence type="ECO:0000256" key="10">
    <source>
        <dbReference type="RuleBase" id="RU003410"/>
    </source>
</evidence>
<protein>
    <recommendedName>
        <fullName evidence="2 10">Ribonucleoside-diphosphate reductase</fullName>
        <ecNumber evidence="2 10">1.17.4.1</ecNumber>
    </recommendedName>
</protein>
<dbReference type="NCBIfam" id="TIGR02506">
    <property type="entry name" value="NrdE_NrdA"/>
    <property type="match status" value="1"/>
</dbReference>
<evidence type="ECO:0000256" key="4">
    <source>
        <dbReference type="ARBA" id="ARBA00022741"/>
    </source>
</evidence>
<evidence type="ECO:0000256" key="5">
    <source>
        <dbReference type="ARBA" id="ARBA00022840"/>
    </source>
</evidence>
<dbReference type="PROSITE" id="PS00089">
    <property type="entry name" value="RIBORED_LARGE"/>
    <property type="match status" value="1"/>
</dbReference>
<dbReference type="InterPro" id="IPR008926">
    <property type="entry name" value="RNR_R1-su_N"/>
</dbReference>
<keyword evidence="5 9" id="KW-0067">ATP-binding</keyword>
<proteinExistence type="inferred from homology"/>
<sequence>MTVHSADPVTPSSDPSTTPAAVAVIRRDGTSSPFDATKISVAVTKAFLDVEGREAGTSTRVRELIAELTLDVETALLRHSGPDRPLHIEQIQDQVELALMRGGHHKVARAYVLYREEHAKARSQQQVTEEPPAPVVPAFTVRHPDGRVEPLDTDRLALVIDEACAGLEAVSAKAVLAETLRNLYDGITLAELTIAPVMAARTMVETDPNYSFVSARLLQDKLRREALEFLYSGEQQASHGEMSERYPAYFAEFVRRGIELGQLEPDLANFDLERLGAALVPDRDLQFQFLGMQTLYDRYLLHSDQHRYELPQAFFMRVAMGLSLLEADRDARAIEFYNLISSFDFMCSTPTLFNAGTTRPQLSSCFLTTVGDDLEGIFHGISNNALLSKYAGGLGNDWTPVRGIGAHIKGTNGQSQGVVPFLKIANDTAVAVNQGGKRKGAVCAYLETWHIDVEEFLDLRKNTGDDRRRTHDMNTANWVPDEFMRRVRADGDWTLFSPDEVPDLHDAYGPEFTERYRAYELAAERGEIRVFRKLKAKDLWRRMLTMLFETGHPWITFKDPCNLRSPQQHSGVVHSSNLCTEITLNTTVDEVAVCNLGSVNLAQHVTADGIDHERLERTVRTAVRMLDNVIDVNFYTIPEAKRSNMRHRPVGLGLMGFQDALFTLRVPMASDAAVEFADRSMEEISYYAISASAELAAERGRYETFEGSLWSKGILPIDSVELLAGARGTDLDLDRSSTLDWETLRARVVEVGMRNSNVMAIAPTATIANITGVGQSIEPLYRNLYVKSNMSGDFTVVNPSLVRELKELGLWDEVMIGDLKYFDGSLGAIDRIPAEVKALYATAFEMDSRWLIDAAARRQKWIDQAQSLNLYIAAPSGRKLDELYQHAWVRGLKTTYYLRSQSATHVEKSTLRGTDGKLNAVSPVVPAPSPSPAPVPATEVGMACSIEDPDCEACQ</sequence>
<dbReference type="InterPro" id="IPR013346">
    <property type="entry name" value="NrdE_NrdA_C"/>
</dbReference>
<dbReference type="SUPFAM" id="SSF48168">
    <property type="entry name" value="R1 subunit of ribonucleotide reductase, N-terminal domain"/>
    <property type="match status" value="1"/>
</dbReference>
<dbReference type="Pfam" id="PF03477">
    <property type="entry name" value="ATP-cone"/>
    <property type="match status" value="1"/>
</dbReference>
<feature type="domain" description="ATP-cone" evidence="11">
    <location>
        <begin position="139"/>
        <end position="228"/>
    </location>
</feature>
<dbReference type="NCBIfam" id="NF005544">
    <property type="entry name" value="PRK07207.1"/>
    <property type="match status" value="1"/>
</dbReference>
<keyword evidence="13" id="KW-1185">Reference proteome</keyword>
<dbReference type="SUPFAM" id="SSF51998">
    <property type="entry name" value="PFL-like glycyl radical enzymes"/>
    <property type="match status" value="1"/>
</dbReference>
<evidence type="ECO:0000256" key="1">
    <source>
        <dbReference type="ARBA" id="ARBA00010406"/>
    </source>
</evidence>
<keyword evidence="6 10" id="KW-0560">Oxidoreductase</keyword>
<keyword evidence="4 9" id="KW-0547">Nucleotide-binding</keyword>